<dbReference type="InterPro" id="IPR014883">
    <property type="entry name" value="VRR_NUC"/>
</dbReference>
<dbReference type="AlphaFoldDB" id="A0A2D0KYJ4"/>
<reference evidence="6 7" key="1">
    <citation type="journal article" date="2017" name="Nat. Microbiol.">
        <title>Natural product diversity associated with the nematode symbionts Photorhabdus and Xenorhabdus.</title>
        <authorList>
            <person name="Tobias N.J."/>
            <person name="Wolff H."/>
            <person name="Djahanschiri B."/>
            <person name="Grundmann F."/>
            <person name="Kronenwerth M."/>
            <person name="Shi Y.M."/>
            <person name="Simonyi S."/>
            <person name="Grun P."/>
            <person name="Shapiro-Ilan D."/>
            <person name="Pidot S.J."/>
            <person name="Stinear T.P."/>
            <person name="Ebersberger I."/>
            <person name="Bode H.B."/>
        </authorList>
    </citation>
    <scope>NUCLEOTIDE SEQUENCE [LARGE SCALE GENOMIC DNA]</scope>
    <source>
        <strain evidence="6 7">DSM 17907</strain>
    </source>
</reference>
<gene>
    <name evidence="6" type="ORF">Xkoz_03677</name>
</gene>
<dbReference type="Pfam" id="PF08774">
    <property type="entry name" value="VRR_NUC"/>
    <property type="match status" value="1"/>
</dbReference>
<accession>A0A2D0KYJ4</accession>
<keyword evidence="4" id="KW-0472">Membrane</keyword>
<protein>
    <recommendedName>
        <fullName evidence="5">VRR-NUC domain-containing protein</fullName>
    </recommendedName>
</protein>
<dbReference type="RefSeq" id="WP_099143391.1">
    <property type="nucleotide sequence ID" value="NZ_CAWNOR010000080.1"/>
</dbReference>
<evidence type="ECO:0000256" key="3">
    <source>
        <dbReference type="ARBA" id="ARBA00022801"/>
    </source>
</evidence>
<feature type="transmembrane region" description="Helical" evidence="4">
    <location>
        <begin position="452"/>
        <end position="475"/>
    </location>
</feature>
<dbReference type="Proteomes" id="UP000221101">
    <property type="component" value="Unassembled WGS sequence"/>
</dbReference>
<evidence type="ECO:0000313" key="7">
    <source>
        <dbReference type="Proteomes" id="UP000221101"/>
    </source>
</evidence>
<feature type="transmembrane region" description="Helical" evidence="4">
    <location>
        <begin position="481"/>
        <end position="502"/>
    </location>
</feature>
<sequence length="505" mass="56439">MTQQLQPGGMCPAITSVRCKMERVAFPKDEDQCYLAKKAAFAIWAPKAGINKNGAAFSLKQAVMSGLIRVEEKIHDWLWQYKAEVVFFMRGYDVPLPMLANSEARRTKYAGNLPHSESPFSHLTNVEKNKFGVTSIRRPDIILVKNKQLRWPGREGQYFDGSVHPDNLKMLIEVKFPGDTLKKGQEIDYEIIATQARFGVFVVEDNRDSKEWETLTEEAKAAERENIKQHLSQFSRSIIPPAIEGLASSLPVPIPGYTGIEQLLLKNIPLVSEKQWQHEPIFSLWLAVRHTAIPAMIALSSEKESSFLERVEQYYDQSARFVSESVTYAKNAIVRSWEWTWDLTASGFNYLSDKTRAALAACGAWFRESGQWIADEIIDPVTKKLSYAIHWVSEKTREIVRLTEAKIKEAVETVYKYTDLTIDALKQVDWYQIAADLGNGTIQLMVKIGEEIITIIETIVVAAIVLLAGLIIWVGGVVGGVASAIWATLTAAVAGITALTAATAS</sequence>
<dbReference type="EMBL" id="NJCX01000044">
    <property type="protein sequence ID" value="PHM68519.1"/>
    <property type="molecule type" value="Genomic_DNA"/>
</dbReference>
<keyword evidence="3" id="KW-0378">Hydrolase</keyword>
<keyword evidence="2" id="KW-0540">Nuclease</keyword>
<evidence type="ECO:0000313" key="6">
    <source>
        <dbReference type="EMBL" id="PHM68519.1"/>
    </source>
</evidence>
<dbReference type="OrthoDB" id="6675421at2"/>
<feature type="domain" description="VRR-NUC" evidence="5">
    <location>
        <begin position="89"/>
        <end position="207"/>
    </location>
</feature>
<dbReference type="GO" id="GO:0004518">
    <property type="term" value="F:nuclease activity"/>
    <property type="evidence" value="ECO:0007669"/>
    <property type="project" value="UniProtKB-KW"/>
</dbReference>
<keyword evidence="4" id="KW-0812">Transmembrane</keyword>
<comment type="cofactor">
    <cofactor evidence="1">
        <name>Mg(2+)</name>
        <dbReference type="ChEBI" id="CHEBI:18420"/>
    </cofactor>
</comment>
<evidence type="ECO:0000256" key="1">
    <source>
        <dbReference type="ARBA" id="ARBA00001946"/>
    </source>
</evidence>
<keyword evidence="7" id="KW-1185">Reference proteome</keyword>
<evidence type="ECO:0000256" key="2">
    <source>
        <dbReference type="ARBA" id="ARBA00022722"/>
    </source>
</evidence>
<keyword evidence="4" id="KW-1133">Transmembrane helix</keyword>
<proteinExistence type="predicted"/>
<evidence type="ECO:0000256" key="4">
    <source>
        <dbReference type="SAM" id="Phobius"/>
    </source>
</evidence>
<dbReference type="SMART" id="SM00990">
    <property type="entry name" value="VRR_NUC"/>
    <property type="match status" value="1"/>
</dbReference>
<evidence type="ECO:0000259" key="5">
    <source>
        <dbReference type="SMART" id="SM00990"/>
    </source>
</evidence>
<dbReference type="GO" id="GO:0016788">
    <property type="term" value="F:hydrolase activity, acting on ester bonds"/>
    <property type="evidence" value="ECO:0007669"/>
    <property type="project" value="InterPro"/>
</dbReference>
<comment type="caution">
    <text evidence="6">The sequence shown here is derived from an EMBL/GenBank/DDBJ whole genome shotgun (WGS) entry which is preliminary data.</text>
</comment>
<name>A0A2D0KYJ4_9GAMM</name>
<organism evidence="6 7">
    <name type="scientific">Xenorhabdus kozodoii</name>
    <dbReference type="NCBI Taxonomy" id="351676"/>
    <lineage>
        <taxon>Bacteria</taxon>
        <taxon>Pseudomonadati</taxon>
        <taxon>Pseudomonadota</taxon>
        <taxon>Gammaproteobacteria</taxon>
        <taxon>Enterobacterales</taxon>
        <taxon>Morganellaceae</taxon>
        <taxon>Xenorhabdus</taxon>
    </lineage>
</organism>